<dbReference type="Proteomes" id="UP000266720">
    <property type="component" value="Chromosome"/>
</dbReference>
<dbReference type="RefSeq" id="WP_052886498.1">
    <property type="nucleotide sequence ID" value="NZ_CP007493.1"/>
</dbReference>
<protein>
    <submittedName>
        <fullName evidence="1">Uncharacterized protein</fullName>
    </submittedName>
</protein>
<gene>
    <name evidence="1" type="ORF">TCARB_0315</name>
</gene>
<dbReference type="KEGG" id="tcb:TCARB_0315"/>
<organism evidence="1 2">
    <name type="scientific">Thermofilum adornatum 1505</name>
    <dbReference type="NCBI Taxonomy" id="697581"/>
    <lineage>
        <taxon>Archaea</taxon>
        <taxon>Thermoproteota</taxon>
        <taxon>Thermoprotei</taxon>
        <taxon>Thermofilales</taxon>
        <taxon>Thermofilaceae</taxon>
        <taxon>Thermofilum</taxon>
    </lineage>
</organism>
<dbReference type="EMBL" id="CP007493">
    <property type="protein sequence ID" value="AJB41389.1"/>
    <property type="molecule type" value="Genomic_DNA"/>
</dbReference>
<name>A0A3G1A4I6_9CREN</name>
<dbReference type="GeneID" id="25405773"/>
<dbReference type="AlphaFoldDB" id="A0A3G1A4I6"/>
<reference evidence="2" key="1">
    <citation type="book" date="2010" name="EXTREMOPHILES" publisher="0:0-0">
        <title>Complete genome sequences of ten hyperthermophilic archaea reveal their metabolic capabilities and possible ecological roles.</title>
        <editorList>
            <person name="?"/>
        </editorList>
        <authorList>
            <person name="Ravin N.V."/>
            <person name="Mardanov A.V."/>
            <person name="Bonch-Osmolovskaya E.A."/>
            <person name="Skryabin K.G."/>
        </authorList>
    </citation>
    <scope>NUCLEOTIDE SEQUENCE [LARGE SCALE GENOMIC DNA]</scope>
    <source>
        <strain evidence="2">1505</strain>
    </source>
</reference>
<evidence type="ECO:0000313" key="1">
    <source>
        <dbReference type="EMBL" id="AJB41389.1"/>
    </source>
</evidence>
<evidence type="ECO:0000313" key="2">
    <source>
        <dbReference type="Proteomes" id="UP000266720"/>
    </source>
</evidence>
<dbReference type="STRING" id="697581.TCARB_0315"/>
<accession>A0A3G1A4I6</accession>
<sequence length="162" mass="18384">MYVEIDVDKIKKDFQKNLSRALSIGYPLKYAIAKALSWTLMKYPWVQEIYYSEISLGEFVEGEDIDGRDVDVLIKTSIPSTNISRSIEQQLEDTLNTVLQELGLCPSNGHNIVELHIDDIYARCASEATLNGRTPHNAILLYKSGTATFKNLEKETPMWTKP</sequence>
<proteinExistence type="predicted"/>